<name>A0ABN8LMT2_9CNID</name>
<sequence length="432" mass="48144">MNFLNHVKQFQDIDSLPVIVKFGDETAEGWEFHRASWHKSCYAKFSSCKLEKAKLKRKRSSDSTETSSRGKRQRLNSEVCFLCEKGAREDDGDLRQVSTFGTDANIRTIITELNDSRLLVRIVGGDLIAIGAKYQAKGALVGILQGSSRTVRRQEHFLSFQRRNAKDIFNHEGILFNGSFPEKCQDMSLPSSLKTLISLILNGSNLKHQEKQESQACLTIGQAIVFNAKKRSTAKPEAKPRHSLEREPPLPVYIGLNIHGLTRSTHLINQLHQIGVCFSNERVLQLEDWIAKAISIRFDEDGVVSPVCLNRGLFTVGALDNLEHNPSSTTSQSSFHGTGISMFQFPSPNKPGKCRPPFTVPPSVSGKHVQLPEIYTTVPAVAIAKSNTVVPEVKVEQTKVCLDKALEVENEWVQISTRLLKKEEIEKGDAIA</sequence>
<gene>
    <name evidence="1" type="ORF">PEVE_00028148</name>
</gene>
<proteinExistence type="predicted"/>
<accession>A0ABN8LMT2</accession>
<evidence type="ECO:0000313" key="2">
    <source>
        <dbReference type="Proteomes" id="UP001159427"/>
    </source>
</evidence>
<dbReference type="PANTHER" id="PTHR47018:SF2">
    <property type="entry name" value="TESMIN_TSO1-LIKE CXC DOMAIN-CONTAINING PROTEIN"/>
    <property type="match status" value="1"/>
</dbReference>
<protein>
    <submittedName>
        <fullName evidence="1">Uncharacterized protein</fullName>
    </submittedName>
</protein>
<organism evidence="1 2">
    <name type="scientific">Porites evermanni</name>
    <dbReference type="NCBI Taxonomy" id="104178"/>
    <lineage>
        <taxon>Eukaryota</taxon>
        <taxon>Metazoa</taxon>
        <taxon>Cnidaria</taxon>
        <taxon>Anthozoa</taxon>
        <taxon>Hexacorallia</taxon>
        <taxon>Scleractinia</taxon>
        <taxon>Fungiina</taxon>
        <taxon>Poritidae</taxon>
        <taxon>Porites</taxon>
    </lineage>
</organism>
<evidence type="ECO:0000313" key="1">
    <source>
        <dbReference type="EMBL" id="CAH3016301.1"/>
    </source>
</evidence>
<keyword evidence="2" id="KW-1185">Reference proteome</keyword>
<reference evidence="1 2" key="1">
    <citation type="submission" date="2022-05" db="EMBL/GenBank/DDBJ databases">
        <authorList>
            <consortium name="Genoscope - CEA"/>
            <person name="William W."/>
        </authorList>
    </citation>
    <scope>NUCLEOTIDE SEQUENCE [LARGE SCALE GENOMIC DNA]</scope>
</reference>
<dbReference type="EMBL" id="CALNXI010000039">
    <property type="protein sequence ID" value="CAH3016301.1"/>
    <property type="molecule type" value="Genomic_DNA"/>
</dbReference>
<dbReference type="Proteomes" id="UP001159427">
    <property type="component" value="Unassembled WGS sequence"/>
</dbReference>
<dbReference type="PANTHER" id="PTHR47018">
    <property type="entry name" value="CXC DOMAIN-CONTAINING PROTEIN-RELATED"/>
    <property type="match status" value="1"/>
</dbReference>
<comment type="caution">
    <text evidence="1">The sequence shown here is derived from an EMBL/GenBank/DDBJ whole genome shotgun (WGS) entry which is preliminary data.</text>
</comment>